<name>A0A218WBC3_PUNGR</name>
<dbReference type="AlphaFoldDB" id="A0A218WBC3"/>
<dbReference type="InterPro" id="IPR036047">
    <property type="entry name" value="F-box-like_dom_sf"/>
</dbReference>
<dbReference type="SUPFAM" id="SSF50978">
    <property type="entry name" value="WD40 repeat-like"/>
    <property type="match status" value="1"/>
</dbReference>
<keyword evidence="2" id="KW-0677">Repeat</keyword>
<evidence type="ECO:0000313" key="7">
    <source>
        <dbReference type="Proteomes" id="UP000515151"/>
    </source>
</evidence>
<organism evidence="5 6">
    <name type="scientific">Punica granatum</name>
    <name type="common">Pomegranate</name>
    <dbReference type="NCBI Taxonomy" id="22663"/>
    <lineage>
        <taxon>Eukaryota</taxon>
        <taxon>Viridiplantae</taxon>
        <taxon>Streptophyta</taxon>
        <taxon>Embryophyta</taxon>
        <taxon>Tracheophyta</taxon>
        <taxon>Spermatophyta</taxon>
        <taxon>Magnoliopsida</taxon>
        <taxon>eudicotyledons</taxon>
        <taxon>Gunneridae</taxon>
        <taxon>Pentapetalae</taxon>
        <taxon>rosids</taxon>
        <taxon>malvids</taxon>
        <taxon>Myrtales</taxon>
        <taxon>Lythraceae</taxon>
        <taxon>Punica</taxon>
    </lineage>
</organism>
<dbReference type="OrthoDB" id="727118at2759"/>
<protein>
    <submittedName>
        <fullName evidence="8">Histone acetyltransferase type B subunit 2-like</fullName>
    </submittedName>
</protein>
<dbReference type="Proteomes" id="UP000197138">
    <property type="component" value="Unassembled WGS sequence"/>
</dbReference>
<feature type="region of interest" description="Disordered" evidence="4">
    <location>
        <begin position="484"/>
        <end position="507"/>
    </location>
</feature>
<dbReference type="PANTHER" id="PTHR44019:SF8">
    <property type="entry name" value="POC1 CENTRIOLAR PROTEIN HOMOLOG"/>
    <property type="match status" value="1"/>
</dbReference>
<keyword evidence="1 3" id="KW-0853">WD repeat</keyword>
<dbReference type="InterPro" id="IPR036322">
    <property type="entry name" value="WD40_repeat_dom_sf"/>
</dbReference>
<reference evidence="7" key="3">
    <citation type="journal article" date="2020" name="Plant Biotechnol. J.">
        <title>The pomegranate (Punica granatum L.) draft genome dissects genetic divergence between soft- and hard-seeded cultivars.</title>
        <authorList>
            <person name="Luo X."/>
            <person name="Li H."/>
            <person name="Wu Z."/>
            <person name="Yao W."/>
            <person name="Zhao P."/>
            <person name="Cao D."/>
            <person name="Yu H."/>
            <person name="Li K."/>
            <person name="Poudel K."/>
            <person name="Zhao D."/>
            <person name="Zhang F."/>
            <person name="Xia X."/>
            <person name="Chen L."/>
            <person name="Wang Q."/>
            <person name="Jing D."/>
            <person name="Cao S."/>
        </authorList>
    </citation>
    <scope>NUCLEOTIDE SEQUENCE [LARGE SCALE GENOMIC DNA]</scope>
</reference>
<evidence type="ECO:0000256" key="3">
    <source>
        <dbReference type="PROSITE-ProRule" id="PRU00221"/>
    </source>
</evidence>
<dbReference type="InterPro" id="IPR020472">
    <property type="entry name" value="WD40_PAC1"/>
</dbReference>
<sequence>MEPSLSLSPSPSPSTGDHGSETEPATSITDLDVDALAHCTSYLSLQDVSNMAMSCKFLNRVAYSDLVWHRLYREQWPQQLPPSFTSGVREAYLDRVSALQQFKFVDPLVADFYTDAKPYQHILLDKNLMVLSQGSSIQMMKIDSFLHGRDFVLLLNDHKARVTCTRLFPFNETSLSRSESQSKEKILVSSSSDHSIRLWWKGSCQRCFRGHNGPVLTLSDKLLGDGSAKSLASGGEDGTVRLWSLSSSGKRGQQALKATFYGHEKPVKLVSVAEYKTSLLVSISRDSKIRVWDATASSTVRSSCCVGMTSVLGTPVNMKCHESLLYVAAGTHVVAIDLRTMQKVSTLAVSKSRLCSFEILPLKSSLCTGEDDRAILWDIRKNQAKAKTDPVAELDGHIGPVIHLHMDPQKIVTGTQKDVNINTWEAGTGNFTNSLTCCTPEEVGPCLGCSAIAVDGYRIVTAANGKEGGLLRFRDFKNASCPVSVHGDEQSSKFWDPPESLYSENDD</sequence>
<dbReference type="InterPro" id="IPR015943">
    <property type="entry name" value="WD40/YVTN_repeat-like_dom_sf"/>
</dbReference>
<dbReference type="Pfam" id="PF00400">
    <property type="entry name" value="WD40"/>
    <property type="match status" value="3"/>
</dbReference>
<dbReference type="Gene3D" id="2.130.10.10">
    <property type="entry name" value="YVTN repeat-like/Quinoprotein amine dehydrogenase"/>
    <property type="match status" value="2"/>
</dbReference>
<gene>
    <name evidence="8" type="primary">LOC116194283</name>
    <name evidence="5" type="ORF">CDL15_Pgr025607</name>
</gene>
<dbReference type="RefSeq" id="XP_031378917.1">
    <property type="nucleotide sequence ID" value="XM_031523057.1"/>
</dbReference>
<dbReference type="Proteomes" id="UP000515151">
    <property type="component" value="Chromosome 2"/>
</dbReference>
<evidence type="ECO:0000256" key="2">
    <source>
        <dbReference type="ARBA" id="ARBA00022737"/>
    </source>
</evidence>
<evidence type="ECO:0000256" key="4">
    <source>
        <dbReference type="SAM" id="MobiDB-lite"/>
    </source>
</evidence>
<feature type="repeat" description="WD" evidence="3">
    <location>
        <begin position="231"/>
        <end position="247"/>
    </location>
</feature>
<dbReference type="GeneID" id="116194283"/>
<reference evidence="5" key="2">
    <citation type="submission" date="2017-06" db="EMBL/GenBank/DDBJ databases">
        <title>The pomegranate genome and the genomics of punicalagin biosynthesis.</title>
        <authorList>
            <person name="Xu C."/>
        </authorList>
    </citation>
    <scope>NUCLEOTIDE SEQUENCE [LARGE SCALE GENOMIC DNA]</scope>
    <source>
        <tissue evidence="5">Fresh leaf</tissue>
    </source>
</reference>
<dbReference type="SUPFAM" id="SSF81383">
    <property type="entry name" value="F-box domain"/>
    <property type="match status" value="1"/>
</dbReference>
<feature type="region of interest" description="Disordered" evidence="4">
    <location>
        <begin position="1"/>
        <end position="25"/>
    </location>
</feature>
<accession>A0A218WBC3</accession>
<proteinExistence type="predicted"/>
<dbReference type="EMBL" id="MTKT01004810">
    <property type="protein sequence ID" value="OWM69758.1"/>
    <property type="molecule type" value="Genomic_DNA"/>
</dbReference>
<dbReference type="InterPro" id="IPR001680">
    <property type="entry name" value="WD40_rpt"/>
</dbReference>
<dbReference type="InterPro" id="IPR050505">
    <property type="entry name" value="WDR55/POC1"/>
</dbReference>
<dbReference type="SMART" id="SM00320">
    <property type="entry name" value="WD40"/>
    <property type="match status" value="5"/>
</dbReference>
<evidence type="ECO:0000313" key="6">
    <source>
        <dbReference type="Proteomes" id="UP000197138"/>
    </source>
</evidence>
<dbReference type="PRINTS" id="PR00320">
    <property type="entry name" value="GPROTEINBRPT"/>
</dbReference>
<keyword evidence="7" id="KW-1185">Reference proteome</keyword>
<dbReference type="Gene3D" id="1.20.1280.50">
    <property type="match status" value="1"/>
</dbReference>
<dbReference type="PROSITE" id="PS50082">
    <property type="entry name" value="WD_REPEATS_2"/>
    <property type="match status" value="2"/>
</dbReference>
<evidence type="ECO:0000313" key="5">
    <source>
        <dbReference type="EMBL" id="OWM69758.1"/>
    </source>
</evidence>
<reference evidence="6" key="1">
    <citation type="journal article" date="2017" name="Plant J.">
        <title>The pomegranate (Punica granatum L.) genome and the genomics of punicalagin biosynthesis.</title>
        <authorList>
            <person name="Qin G."/>
            <person name="Xu C."/>
            <person name="Ming R."/>
            <person name="Tang H."/>
            <person name="Guyot R."/>
            <person name="Kramer E.M."/>
            <person name="Hu Y."/>
            <person name="Yi X."/>
            <person name="Qi Y."/>
            <person name="Xu X."/>
            <person name="Gao Z."/>
            <person name="Pan H."/>
            <person name="Jian J."/>
            <person name="Tian Y."/>
            <person name="Yue Z."/>
            <person name="Xu Y."/>
        </authorList>
    </citation>
    <scope>NUCLEOTIDE SEQUENCE [LARGE SCALE GENOMIC DNA]</scope>
    <source>
        <strain evidence="6">cv. Dabenzi</strain>
    </source>
</reference>
<dbReference type="PANTHER" id="PTHR44019">
    <property type="entry name" value="WD REPEAT-CONTAINING PROTEIN 55"/>
    <property type="match status" value="1"/>
</dbReference>
<evidence type="ECO:0000256" key="1">
    <source>
        <dbReference type="ARBA" id="ARBA00022574"/>
    </source>
</evidence>
<evidence type="ECO:0000313" key="8">
    <source>
        <dbReference type="RefSeq" id="XP_031378917.1"/>
    </source>
</evidence>
<dbReference type="PROSITE" id="PS50294">
    <property type="entry name" value="WD_REPEATS_REGION"/>
    <property type="match status" value="1"/>
</dbReference>
<reference evidence="8" key="4">
    <citation type="submission" date="2025-04" db="UniProtKB">
        <authorList>
            <consortium name="RefSeq"/>
        </authorList>
    </citation>
    <scope>IDENTIFICATION</scope>
    <source>
        <tissue evidence="8">Leaf</tissue>
    </source>
</reference>
<feature type="repeat" description="WD" evidence="3">
    <location>
        <begin position="260"/>
        <end position="302"/>
    </location>
</feature>